<protein>
    <submittedName>
        <fullName evidence="1">Uncharacterized protein</fullName>
    </submittedName>
</protein>
<dbReference type="RefSeq" id="XP_003116955.2">
    <property type="nucleotide sequence ID" value="XM_003116907.2"/>
</dbReference>
<comment type="caution">
    <text evidence="1">The sequence shown here is derived from an EMBL/GenBank/DDBJ whole genome shotgun (WGS) entry which is preliminary data.</text>
</comment>
<organism evidence="1 2">
    <name type="scientific">Caenorhabditis remanei</name>
    <name type="common">Caenorhabditis vulgaris</name>
    <dbReference type="NCBI Taxonomy" id="31234"/>
    <lineage>
        <taxon>Eukaryota</taxon>
        <taxon>Metazoa</taxon>
        <taxon>Ecdysozoa</taxon>
        <taxon>Nematoda</taxon>
        <taxon>Chromadorea</taxon>
        <taxon>Rhabditida</taxon>
        <taxon>Rhabditina</taxon>
        <taxon>Rhabditomorpha</taxon>
        <taxon>Rhabditoidea</taxon>
        <taxon>Rhabditidae</taxon>
        <taxon>Peloderinae</taxon>
        <taxon>Caenorhabditis</taxon>
    </lineage>
</organism>
<name>A0A6A5HEB7_CAERE</name>
<gene>
    <name evidence="1" type="ORF">GCK72_005108</name>
</gene>
<reference evidence="1 2" key="1">
    <citation type="submission" date="2019-12" db="EMBL/GenBank/DDBJ databases">
        <title>Chromosome-level assembly of the Caenorhabditis remanei genome.</title>
        <authorList>
            <person name="Teterina A.A."/>
            <person name="Willis J.H."/>
            <person name="Phillips P.C."/>
        </authorList>
    </citation>
    <scope>NUCLEOTIDE SEQUENCE [LARGE SCALE GENOMIC DNA]</scope>
    <source>
        <strain evidence="1 2">PX506</strain>
        <tissue evidence="1">Whole organism</tissue>
    </source>
</reference>
<dbReference type="EMBL" id="WUAV01000002">
    <property type="protein sequence ID" value="KAF1765156.1"/>
    <property type="molecule type" value="Genomic_DNA"/>
</dbReference>
<proteinExistence type="predicted"/>
<sequence length="182" mass="20572">MPPRKNKNVLEIERIVDSIDTPLQQLVSDLKRNLYLAAKETAKSETDRVLKQIPKEYQDMPIAVFLQSPPSDLFEFLAPTLGNLNNRMSTLIEESNEISDNVSANPPNRDEIISPTGHVFSVPPILHPEKPFREPREDEEIAFSINGTPLVLEQSKGIQKKFSRKKISSIVTEIIDENVEPS</sequence>
<dbReference type="GeneID" id="9821807"/>
<evidence type="ECO:0000313" key="1">
    <source>
        <dbReference type="EMBL" id="KAF1765156.1"/>
    </source>
</evidence>
<dbReference type="KEGG" id="crq:GCK72_005108"/>
<evidence type="ECO:0000313" key="2">
    <source>
        <dbReference type="Proteomes" id="UP000483820"/>
    </source>
</evidence>
<dbReference type="AlphaFoldDB" id="A0A6A5HEB7"/>
<dbReference type="CTD" id="9821807"/>
<dbReference type="Proteomes" id="UP000483820">
    <property type="component" value="Chromosome II"/>
</dbReference>
<accession>A0A6A5HEB7</accession>